<gene>
    <name evidence="1" type="ORF">JRJ22_21140</name>
</gene>
<name>A0ABX7L9N1_9BACL</name>
<organism evidence="1 2">
    <name type="scientific">Paenibacillus tianjinensis</name>
    <dbReference type="NCBI Taxonomy" id="2810347"/>
    <lineage>
        <taxon>Bacteria</taxon>
        <taxon>Bacillati</taxon>
        <taxon>Bacillota</taxon>
        <taxon>Bacilli</taxon>
        <taxon>Bacillales</taxon>
        <taxon>Paenibacillaceae</taxon>
        <taxon>Paenibacillus</taxon>
    </lineage>
</organism>
<reference evidence="1 2" key="1">
    <citation type="submission" date="2021-02" db="EMBL/GenBank/DDBJ databases">
        <title>Paenibacillus tianjinensis sp. nov.</title>
        <authorList>
            <person name="Liu H."/>
        </authorList>
    </citation>
    <scope>NUCLEOTIDE SEQUENCE [LARGE SCALE GENOMIC DNA]</scope>
    <source>
        <strain evidence="1 2">TB2019</strain>
    </source>
</reference>
<accession>A0ABX7L9N1</accession>
<dbReference type="Proteomes" id="UP000663452">
    <property type="component" value="Chromosome"/>
</dbReference>
<evidence type="ECO:0000313" key="1">
    <source>
        <dbReference type="EMBL" id="QSF43744.1"/>
    </source>
</evidence>
<keyword evidence="2" id="KW-1185">Reference proteome</keyword>
<dbReference type="EMBL" id="CP070969">
    <property type="protein sequence ID" value="QSF43744.1"/>
    <property type="molecule type" value="Genomic_DNA"/>
</dbReference>
<proteinExistence type="predicted"/>
<dbReference type="RefSeq" id="WP_206101367.1">
    <property type="nucleotide sequence ID" value="NZ_CP070969.1"/>
</dbReference>
<sequence length="100" mass="11211">MVRKRPVRLPANHLIAAQKDPPEQYPAGLLQRCLNPAESAVHTLGRHRLGSAKLNCRGLSTYGWNDDRREASLRMDHGRRCTVPVSMLRETTPETIVSAI</sequence>
<evidence type="ECO:0000313" key="2">
    <source>
        <dbReference type="Proteomes" id="UP000663452"/>
    </source>
</evidence>
<protein>
    <submittedName>
        <fullName evidence="1">Uncharacterized protein</fullName>
    </submittedName>
</protein>